<evidence type="ECO:0000313" key="1">
    <source>
        <dbReference type="EMBL" id="AMK10694.1"/>
    </source>
</evidence>
<dbReference type="EMBL" id="SOBK01000001">
    <property type="protein sequence ID" value="TDT91675.1"/>
    <property type="molecule type" value="Genomic_DNA"/>
</dbReference>
<reference evidence="2 4" key="2">
    <citation type="submission" date="2019-03" db="EMBL/GenBank/DDBJ databases">
        <title>Genomic Encyclopedia of Type Strains, Phase IV (KMG-IV): sequencing the most valuable type-strain genomes for metagenomic binning, comparative biology and taxonomic classification.</title>
        <authorList>
            <person name="Goeker M."/>
        </authorList>
    </citation>
    <scope>NUCLEOTIDE SEQUENCE [LARGE SCALE GENOMIC DNA]</scope>
    <source>
        <strain evidence="2 4">DSM 101483</strain>
    </source>
</reference>
<dbReference type="KEGG" id="dej:AWY79_06005"/>
<protein>
    <submittedName>
        <fullName evidence="2">Uncharacterized protein (DUF1499 family)</fullName>
    </submittedName>
</protein>
<evidence type="ECO:0000313" key="4">
    <source>
        <dbReference type="Proteomes" id="UP000295506"/>
    </source>
</evidence>
<evidence type="ECO:0000313" key="2">
    <source>
        <dbReference type="EMBL" id="TDT91675.1"/>
    </source>
</evidence>
<sequence>MKYLLIFLAVVMLVALGLLALSFYSARVPEGLGVNEDGLADCPDRDNCVASEASAPGRRVPPIEAVGPENEVMDRLSSAVLDLGGEIAERQGPYLRAVFTSPLWRFRDDLECLYRPAEGRIEIRSASRVGYSDFGVNRRRVETLREALARP</sequence>
<dbReference type="OrthoDB" id="9793534at2"/>
<name>A0A126QL67_9BACT</name>
<keyword evidence="3" id="KW-1185">Reference proteome</keyword>
<dbReference type="Proteomes" id="UP000055611">
    <property type="component" value="Chromosome"/>
</dbReference>
<dbReference type="AlphaFoldDB" id="A0A126QL67"/>
<dbReference type="Proteomes" id="UP000295506">
    <property type="component" value="Unassembled WGS sequence"/>
</dbReference>
<dbReference type="InterPro" id="IPR010865">
    <property type="entry name" value="DUF1499"/>
</dbReference>
<dbReference type="PANTHER" id="PTHR34801:SF6">
    <property type="entry name" value="SLL1620 PROTEIN"/>
    <property type="match status" value="1"/>
</dbReference>
<evidence type="ECO:0000313" key="3">
    <source>
        <dbReference type="Proteomes" id="UP000055611"/>
    </source>
</evidence>
<dbReference type="Pfam" id="PF07386">
    <property type="entry name" value="DUF1499"/>
    <property type="match status" value="1"/>
</dbReference>
<dbReference type="PANTHER" id="PTHR34801">
    <property type="entry name" value="EXPRESSED PROTEIN"/>
    <property type="match status" value="1"/>
</dbReference>
<dbReference type="EMBL" id="CP014206">
    <property type="protein sequence ID" value="AMK10694.1"/>
    <property type="molecule type" value="Genomic_DNA"/>
</dbReference>
<proteinExistence type="predicted"/>
<organism evidence="2 4">
    <name type="scientific">Pseudodesulfovibrio indicus</name>
    <dbReference type="NCBI Taxonomy" id="1716143"/>
    <lineage>
        <taxon>Bacteria</taxon>
        <taxon>Pseudomonadati</taxon>
        <taxon>Thermodesulfobacteriota</taxon>
        <taxon>Desulfovibrionia</taxon>
        <taxon>Desulfovibrionales</taxon>
        <taxon>Desulfovibrionaceae</taxon>
    </lineage>
</organism>
<accession>A0A126QL67</accession>
<dbReference type="RefSeq" id="WP_066801594.1">
    <property type="nucleotide sequence ID" value="NZ_CP014206.1"/>
</dbReference>
<dbReference type="PIRSF" id="PIRSF026426">
    <property type="entry name" value="DUF1499"/>
    <property type="match status" value="1"/>
</dbReference>
<reference evidence="1 3" key="1">
    <citation type="journal article" date="2016" name="Front. Microbiol.">
        <title>Genome Sequence of the Piezophilic, Mesophilic Sulfate-Reducing Bacterium Desulfovibrio indicus J2T.</title>
        <authorList>
            <person name="Cao J."/>
            <person name="Maignien L."/>
            <person name="Shao Z."/>
            <person name="Alain K."/>
            <person name="Jebbar M."/>
        </authorList>
    </citation>
    <scope>NUCLEOTIDE SEQUENCE [LARGE SCALE GENOMIC DNA]</scope>
    <source>
        <strain evidence="1 3">J2</strain>
    </source>
</reference>
<gene>
    <name evidence="1" type="ORF">AWY79_06005</name>
    <name evidence="2" type="ORF">EDC59_10172</name>
</gene>